<keyword evidence="5 6" id="KW-0472">Membrane</keyword>
<proteinExistence type="inferred from homology"/>
<dbReference type="PANTHER" id="PTHR30028:SF0">
    <property type="entry name" value="PROTEIN ALUMINUM SENSITIVE 3"/>
    <property type="match status" value="1"/>
</dbReference>
<dbReference type="Proteomes" id="UP000289152">
    <property type="component" value="Unassembled WGS sequence"/>
</dbReference>
<feature type="transmembrane region" description="Helical" evidence="6">
    <location>
        <begin position="64"/>
        <end position="82"/>
    </location>
</feature>
<dbReference type="OrthoDB" id="432685at2759"/>
<dbReference type="InterPro" id="IPR005226">
    <property type="entry name" value="UPF0014_fam"/>
</dbReference>
<dbReference type="Pfam" id="PF03649">
    <property type="entry name" value="UPF0014"/>
    <property type="match status" value="1"/>
</dbReference>
<dbReference type="EMBL" id="SDIL01000003">
    <property type="protein sequence ID" value="RXK42153.1"/>
    <property type="molecule type" value="Genomic_DNA"/>
</dbReference>
<feature type="transmembrane region" description="Helical" evidence="6">
    <location>
        <begin position="12"/>
        <end position="31"/>
    </location>
</feature>
<evidence type="ECO:0000256" key="5">
    <source>
        <dbReference type="ARBA" id="ARBA00023136"/>
    </source>
</evidence>
<protein>
    <submittedName>
        <fullName evidence="7">Uncharacterized protein</fullName>
    </submittedName>
</protein>
<dbReference type="GO" id="GO:0005886">
    <property type="term" value="C:plasma membrane"/>
    <property type="evidence" value="ECO:0007669"/>
    <property type="project" value="TreeGrafter"/>
</dbReference>
<comment type="similarity">
    <text evidence="2">Belongs to the UPF0014 family.</text>
</comment>
<keyword evidence="4 6" id="KW-1133">Transmembrane helix</keyword>
<dbReference type="InParanoid" id="A0A4Q1BVI4"/>
<feature type="transmembrane region" description="Helical" evidence="6">
    <location>
        <begin position="195"/>
        <end position="214"/>
    </location>
</feature>
<sequence>MLDSAHLTWTNVFLGLLFVIFDSVLSLLLGLGIGGSLLVASVRCIIQLSIMALVLDKVFMSNNIWGVFGIAVLLNVLGAFEATYNKAKRRFSNMFPLVLCAMLCGTLPISILGSEFAMAQRPFWQPDQYIPILGMILGNAISAIGVGMNSISKEFAENRDKVETYLAMGASRFEACKPVGVEALKMALLPTVNQLSVIGLISIPGMMTGAIVGGKSVEQAARLQMIIMFMISASSALCTLGALVFALSTLVDSQHRIRPDRLDSRKPIMYRWRDSGLERAWKGVLSLKCWGREKGSEEERRGLLRVPEILRSDWPPRAAAQCAVNPLLAFVAVVQAFSMTTRLATSLKTVQLGAFRKKHTLTFA</sequence>
<comment type="caution">
    <text evidence="7">The sequence shown here is derived from an EMBL/GenBank/DDBJ whole genome shotgun (WGS) entry which is preliminary data.</text>
</comment>
<organism evidence="7 8">
    <name type="scientific">Tremella mesenterica</name>
    <name type="common">Jelly fungus</name>
    <dbReference type="NCBI Taxonomy" id="5217"/>
    <lineage>
        <taxon>Eukaryota</taxon>
        <taxon>Fungi</taxon>
        <taxon>Dikarya</taxon>
        <taxon>Basidiomycota</taxon>
        <taxon>Agaricomycotina</taxon>
        <taxon>Tremellomycetes</taxon>
        <taxon>Tremellales</taxon>
        <taxon>Tremellaceae</taxon>
        <taxon>Tremella</taxon>
    </lineage>
</organism>
<evidence type="ECO:0000256" key="2">
    <source>
        <dbReference type="ARBA" id="ARBA00005268"/>
    </source>
</evidence>
<keyword evidence="8" id="KW-1185">Reference proteome</keyword>
<reference evidence="7 8" key="1">
    <citation type="submission" date="2016-06" db="EMBL/GenBank/DDBJ databases">
        <title>Evolution of pathogenesis and genome organization in the Tremellales.</title>
        <authorList>
            <person name="Cuomo C."/>
            <person name="Litvintseva A."/>
            <person name="Heitman J."/>
            <person name="Chen Y."/>
            <person name="Sun S."/>
            <person name="Springer D."/>
            <person name="Dromer F."/>
            <person name="Young S."/>
            <person name="Zeng Q."/>
            <person name="Chapman S."/>
            <person name="Gujja S."/>
            <person name="Saif S."/>
            <person name="Birren B."/>
        </authorList>
    </citation>
    <scope>NUCLEOTIDE SEQUENCE [LARGE SCALE GENOMIC DNA]</scope>
    <source>
        <strain evidence="7 8">ATCC 28783</strain>
    </source>
</reference>
<evidence type="ECO:0000256" key="3">
    <source>
        <dbReference type="ARBA" id="ARBA00022692"/>
    </source>
</evidence>
<dbReference type="VEuPathDB" id="FungiDB:TREMEDRAFT_31647"/>
<dbReference type="PANTHER" id="PTHR30028">
    <property type="entry name" value="UPF0014 INNER MEMBRANE PROTEIN YBBM-RELATED"/>
    <property type="match status" value="1"/>
</dbReference>
<dbReference type="AlphaFoldDB" id="A0A4Q1BVI4"/>
<comment type="subcellular location">
    <subcellularLocation>
        <location evidence="1">Membrane</location>
        <topology evidence="1">Multi-pass membrane protein</topology>
    </subcellularLocation>
</comment>
<accession>A0A4Q1BVI4</accession>
<evidence type="ECO:0000313" key="7">
    <source>
        <dbReference type="EMBL" id="RXK42153.1"/>
    </source>
</evidence>
<evidence type="ECO:0000256" key="1">
    <source>
        <dbReference type="ARBA" id="ARBA00004141"/>
    </source>
</evidence>
<evidence type="ECO:0000313" key="8">
    <source>
        <dbReference type="Proteomes" id="UP000289152"/>
    </source>
</evidence>
<feature type="transmembrane region" description="Helical" evidence="6">
    <location>
        <begin position="226"/>
        <end position="251"/>
    </location>
</feature>
<evidence type="ECO:0000256" key="6">
    <source>
        <dbReference type="SAM" id="Phobius"/>
    </source>
</evidence>
<feature type="transmembrane region" description="Helical" evidence="6">
    <location>
        <begin position="129"/>
        <end position="151"/>
    </location>
</feature>
<keyword evidence="3 6" id="KW-0812">Transmembrane</keyword>
<evidence type="ECO:0000256" key="4">
    <source>
        <dbReference type="ARBA" id="ARBA00022989"/>
    </source>
</evidence>
<gene>
    <name evidence="7" type="ORF">M231_00510</name>
</gene>
<feature type="transmembrane region" description="Helical" evidence="6">
    <location>
        <begin position="94"/>
        <end position="117"/>
    </location>
</feature>
<name>A0A4Q1BVI4_TREME</name>